<accession>A0A9D2RYE4</accession>
<dbReference type="Proteomes" id="UP000824214">
    <property type="component" value="Unassembled WGS sequence"/>
</dbReference>
<sequence length="121" mass="13517">MSLEALLNHTCDIYHIIAGESSPGFGLPSSPSFSYPDEPDIAGQICHFGVRSASISINQNEPVNIMDSRIKLTLPLGTDVRLNDKIVDCDTGLEYTAEKPINVRNHHLFVYVKKIDEERYL</sequence>
<proteinExistence type="predicted"/>
<dbReference type="InterPro" id="IPR024556">
    <property type="entry name" value="DUF3599"/>
</dbReference>
<dbReference type="InterPro" id="IPR038667">
    <property type="entry name" value="XkdH-like_sf"/>
</dbReference>
<reference evidence="1" key="1">
    <citation type="journal article" date="2021" name="PeerJ">
        <title>Extensive microbial diversity within the chicken gut microbiome revealed by metagenomics and culture.</title>
        <authorList>
            <person name="Gilroy R."/>
            <person name="Ravi A."/>
            <person name="Getino M."/>
            <person name="Pursley I."/>
            <person name="Horton D.L."/>
            <person name="Alikhan N.F."/>
            <person name="Baker D."/>
            <person name="Gharbi K."/>
            <person name="Hall N."/>
            <person name="Watson M."/>
            <person name="Adriaenssens E.M."/>
            <person name="Foster-Nyarko E."/>
            <person name="Jarju S."/>
            <person name="Secka A."/>
            <person name="Antonio M."/>
            <person name="Oren A."/>
            <person name="Chaudhuri R.R."/>
            <person name="La Ragione R."/>
            <person name="Hildebrand F."/>
            <person name="Pallen M.J."/>
        </authorList>
    </citation>
    <scope>NUCLEOTIDE SEQUENCE</scope>
    <source>
        <strain evidence="1">ChiBcolR8-3208</strain>
    </source>
</reference>
<dbReference type="Gene3D" id="2.40.10.370">
    <property type="entry name" value="Protein of unknown function DUF3599"/>
    <property type="match status" value="1"/>
</dbReference>
<organism evidence="1 2">
    <name type="scientific">Candidatus Acutalibacter ornithocaccae</name>
    <dbReference type="NCBI Taxonomy" id="2838416"/>
    <lineage>
        <taxon>Bacteria</taxon>
        <taxon>Bacillati</taxon>
        <taxon>Bacillota</taxon>
        <taxon>Clostridia</taxon>
        <taxon>Eubacteriales</taxon>
        <taxon>Acutalibacteraceae</taxon>
        <taxon>Acutalibacter</taxon>
    </lineage>
</organism>
<gene>
    <name evidence="1" type="ORF">H9942_00565</name>
</gene>
<protein>
    <submittedName>
        <fullName evidence="1">YqbH/XkdH family protein</fullName>
    </submittedName>
</protein>
<evidence type="ECO:0000313" key="2">
    <source>
        <dbReference type="Proteomes" id="UP000824214"/>
    </source>
</evidence>
<name>A0A9D2RYE4_9FIRM</name>
<dbReference type="Pfam" id="PF12206">
    <property type="entry name" value="DUF3599"/>
    <property type="match status" value="1"/>
</dbReference>
<dbReference type="AlphaFoldDB" id="A0A9D2RYE4"/>
<dbReference type="EMBL" id="DWXZ01000008">
    <property type="protein sequence ID" value="HJB36544.1"/>
    <property type="molecule type" value="Genomic_DNA"/>
</dbReference>
<reference evidence="1" key="2">
    <citation type="submission" date="2021-04" db="EMBL/GenBank/DDBJ databases">
        <authorList>
            <person name="Gilroy R."/>
        </authorList>
    </citation>
    <scope>NUCLEOTIDE SEQUENCE</scope>
    <source>
        <strain evidence="1">ChiBcolR8-3208</strain>
    </source>
</reference>
<evidence type="ECO:0000313" key="1">
    <source>
        <dbReference type="EMBL" id="HJB36544.1"/>
    </source>
</evidence>
<comment type="caution">
    <text evidence="1">The sequence shown here is derived from an EMBL/GenBank/DDBJ whole genome shotgun (WGS) entry which is preliminary data.</text>
</comment>